<dbReference type="GO" id="GO:0003723">
    <property type="term" value="F:RNA binding"/>
    <property type="evidence" value="ECO:0007669"/>
    <property type="project" value="UniProtKB-KW"/>
</dbReference>
<evidence type="ECO:0000256" key="14">
    <source>
        <dbReference type="SAM" id="MobiDB-lite"/>
    </source>
</evidence>
<dbReference type="InterPro" id="IPR016197">
    <property type="entry name" value="Chromo-like_dom_sf"/>
</dbReference>
<dbReference type="PANTHER" id="PTHR19211">
    <property type="entry name" value="ATP-BINDING TRANSPORT PROTEIN-RELATED"/>
    <property type="match status" value="1"/>
</dbReference>
<gene>
    <name evidence="18" type="primary">EF3</name>
    <name evidence="18" type="ORF">TSPGSL018_18172</name>
    <name evidence="17" type="ORF">TSPGSL018_30796</name>
</gene>
<feature type="domain" description="Chromo" evidence="15">
    <location>
        <begin position="782"/>
        <end position="828"/>
    </location>
</feature>
<keyword evidence="10" id="KW-0694">RNA-binding</keyword>
<dbReference type="PROSITE" id="PS50013">
    <property type="entry name" value="CHROMO_2"/>
    <property type="match status" value="1"/>
</dbReference>
<keyword evidence="8" id="KW-0378">Hydrolase</keyword>
<keyword evidence="9" id="KW-0067">ATP-binding</keyword>
<evidence type="ECO:0000256" key="8">
    <source>
        <dbReference type="ARBA" id="ARBA00022801"/>
    </source>
</evidence>
<name>A0A061R1D1_9CHLO</name>
<dbReference type="SMART" id="SM00382">
    <property type="entry name" value="AAA"/>
    <property type="match status" value="2"/>
</dbReference>
<dbReference type="GO" id="GO:0005737">
    <property type="term" value="C:cytoplasm"/>
    <property type="evidence" value="ECO:0007669"/>
    <property type="project" value="UniProtKB-SubCell"/>
</dbReference>
<dbReference type="InterPro" id="IPR016024">
    <property type="entry name" value="ARM-type_fold"/>
</dbReference>
<protein>
    <submittedName>
        <fullName evidence="18">Elongation factor 3</fullName>
    </submittedName>
</protein>
<dbReference type="PANTHER" id="PTHR19211:SF5">
    <property type="entry name" value="ELONGATION FACTOR 3A-RELATED"/>
    <property type="match status" value="1"/>
</dbReference>
<dbReference type="Pfam" id="PF17947">
    <property type="entry name" value="4HB"/>
    <property type="match status" value="1"/>
</dbReference>
<sequence>MAEQIKQLSAATTDEKKAAAQAIADAVKSAGPSKSADMFSKIAPLAAEKASKEGYALAFKAISEACPDASQPYLVDLLPKLVDLLDDKVKDVQVAADEALAVFVQNLHVQYVRGLLPVLFSGMVSTRKWQSKLVCVKQLQRLFQTAKKQMAFALPDIIPPLTEVMWDTRVEVQNLAKETMTEICNVVANKDLDPFIPVLVSALAKPSEIPECVHALSATTFVQTVDAPTLSVMCPILIRGLRERSTPVKRKAALIIDNMSKLVENPEDVAPFLPKLLPELEIVKENISDPECRNVATKAYSTLKKVGGEGVEALTQKTAEAEATSTGLKEVIGAKAGGKKADDATVSFLSLMACQLIDFKDFEEESWVSICKPFLLPFLSEPEIKSVATEFKDRCYKEAQEKIPVEDEEEGEDLCNCEFSLAYGGKILLNNATLHLKRGQRYGLCGQNGCGKSTLMRAIANDQLEGFPPPTELKTVYVEHDIDAEKQDFGVLEYTLKEPKLQGMDPKKAEEILRSVGFDDDLLKKPITGLSGGWKMKLALARAMMIGADILLLDEPTNHLDVSNVQWLENYLTSLTNCTCMIVSHDSGFLDNVCTHILHYENRKLKKYRGNLSEFVKQCPEAKSYYELDATPLKFTFPEPGYLEGVNDKGKALLKMTQCTFQYPTADKPTLANITVQCSLSSRVACIGKNGAGKSTLIKMLTGETEPTSGSVWRHTNMRIAYLAQHAFHHIEKHLDKTPNEYIQWRYATGEDKEDLEKVHVKVTDEEQKAMDQQITVDGVKRVVENLVGRRKTKKTYEYEVQWKGLDPTITTWLPRYKLEDLGFSKLIAQCDAKEAAKAGLVARPLTQKNVEKHLEDFGLEAEFGTHSRMRGLSGGQKVKVVLAAAMWNKPHMLVLDEPTNYLDRDSLGALANAIKEYGGGVVIISHNLDFCKGLCPEVWTVADGTVTPTGHNWNAKLEKLTWKAEEETTDALGNTVKVKAQKKKLSRKEMKARAKARKARIERGEEVSSEEEDFDEA</sequence>
<dbReference type="SUPFAM" id="SSF48371">
    <property type="entry name" value="ARM repeat"/>
    <property type="match status" value="1"/>
</dbReference>
<comment type="similarity">
    <text evidence="3">Belongs to the ABC transporter superfamily. ABCF family. EF3 subfamily.</text>
</comment>
<keyword evidence="11" id="KW-0648">Protein biosynthesis</keyword>
<keyword evidence="5" id="KW-0677">Repeat</keyword>
<feature type="region of interest" description="Disordered" evidence="14">
    <location>
        <begin position="989"/>
        <end position="1018"/>
    </location>
</feature>
<dbReference type="PROSITE" id="PS00211">
    <property type="entry name" value="ABC_TRANSPORTER_1"/>
    <property type="match status" value="2"/>
</dbReference>
<evidence type="ECO:0000256" key="6">
    <source>
        <dbReference type="ARBA" id="ARBA00022741"/>
    </source>
</evidence>
<evidence type="ECO:0000256" key="11">
    <source>
        <dbReference type="ARBA" id="ARBA00022917"/>
    </source>
</evidence>
<dbReference type="InterPro" id="IPR050611">
    <property type="entry name" value="ABCF"/>
</dbReference>
<evidence type="ECO:0000259" key="16">
    <source>
        <dbReference type="PROSITE" id="PS50893"/>
    </source>
</evidence>
<dbReference type="SMART" id="SM00298">
    <property type="entry name" value="CHROMO"/>
    <property type="match status" value="1"/>
</dbReference>
<dbReference type="SUPFAM" id="SSF54160">
    <property type="entry name" value="Chromo domain-like"/>
    <property type="match status" value="1"/>
</dbReference>
<accession>A0A061R1D1</accession>
<dbReference type="EMBL" id="GBEZ01027629">
    <property type="protein sequence ID" value="JAC59705.1"/>
    <property type="molecule type" value="Transcribed_RNA"/>
</dbReference>
<dbReference type="PROSITE" id="PS50893">
    <property type="entry name" value="ABC_TRANSPORTER_2"/>
    <property type="match status" value="2"/>
</dbReference>
<dbReference type="GO" id="GO:0016887">
    <property type="term" value="F:ATP hydrolysis activity"/>
    <property type="evidence" value="ECO:0007669"/>
    <property type="project" value="InterPro"/>
</dbReference>
<evidence type="ECO:0000256" key="1">
    <source>
        <dbReference type="ARBA" id="ARBA00004496"/>
    </source>
</evidence>
<dbReference type="Gene3D" id="3.40.50.300">
    <property type="entry name" value="P-loop containing nucleotide triphosphate hydrolases"/>
    <property type="match status" value="2"/>
</dbReference>
<dbReference type="SUPFAM" id="SSF52540">
    <property type="entry name" value="P-loop containing nucleoside triphosphate hydrolases"/>
    <property type="match status" value="2"/>
</dbReference>
<dbReference type="CDD" id="cd03221">
    <property type="entry name" value="ABCF_EF-3"/>
    <property type="match status" value="1"/>
</dbReference>
<dbReference type="PROSITE" id="PS50077">
    <property type="entry name" value="HEAT_REPEAT"/>
    <property type="match status" value="2"/>
</dbReference>
<evidence type="ECO:0000256" key="4">
    <source>
        <dbReference type="ARBA" id="ARBA00022490"/>
    </source>
</evidence>
<dbReference type="EMBL" id="GBEZ01022327">
    <property type="protein sequence ID" value="JAC64510.1"/>
    <property type="molecule type" value="Transcribed_RNA"/>
</dbReference>
<dbReference type="InterPro" id="IPR003439">
    <property type="entry name" value="ABC_transporter-like_ATP-bd"/>
</dbReference>
<evidence type="ECO:0000256" key="13">
    <source>
        <dbReference type="PROSITE-ProRule" id="PRU00103"/>
    </source>
</evidence>
<dbReference type="Pfam" id="PF00385">
    <property type="entry name" value="Chromo"/>
    <property type="match status" value="1"/>
</dbReference>
<proteinExistence type="inferred from homology"/>
<comment type="pathway">
    <text evidence="2">Protein biosynthesis; polypeptide chain elongation.</text>
</comment>
<evidence type="ECO:0000256" key="10">
    <source>
        <dbReference type="ARBA" id="ARBA00022884"/>
    </source>
</evidence>
<dbReference type="InterPro" id="IPR015688">
    <property type="entry name" value="eEF3_ABC2_chromodomain-like"/>
</dbReference>
<dbReference type="Gene3D" id="1.20.1390.20">
    <property type="match status" value="1"/>
</dbReference>
<reference evidence="18" key="1">
    <citation type="submission" date="2014-05" db="EMBL/GenBank/DDBJ databases">
        <title>The transcriptome of the halophilic microalga Tetraselmis sp. GSL018 isolated from the Great Salt Lake, Utah.</title>
        <authorList>
            <person name="Jinkerson R.E."/>
            <person name="D'Adamo S."/>
            <person name="Posewitz M.C."/>
        </authorList>
    </citation>
    <scope>NUCLEOTIDE SEQUENCE</scope>
    <source>
        <strain evidence="18">GSL018</strain>
    </source>
</reference>
<feature type="domain" description="ABC transporter" evidence="16">
    <location>
        <begin position="654"/>
        <end position="969"/>
    </location>
</feature>
<keyword evidence="6" id="KW-0547">Nucleotide-binding</keyword>
<dbReference type="GO" id="GO:0005524">
    <property type="term" value="F:ATP binding"/>
    <property type="evidence" value="ECO:0007669"/>
    <property type="project" value="UniProtKB-KW"/>
</dbReference>
<dbReference type="FunFam" id="3.40.50.300:FF:000193">
    <property type="entry name" value="Probable Elongation factor 3"/>
    <property type="match status" value="1"/>
</dbReference>
<keyword evidence="4" id="KW-0963">Cytoplasm</keyword>
<comment type="catalytic activity">
    <reaction evidence="12">
        <text>ATP + H2O = ADP + phosphate + H(+)</text>
        <dbReference type="Rhea" id="RHEA:13065"/>
        <dbReference type="ChEBI" id="CHEBI:15377"/>
        <dbReference type="ChEBI" id="CHEBI:15378"/>
        <dbReference type="ChEBI" id="CHEBI:30616"/>
        <dbReference type="ChEBI" id="CHEBI:43474"/>
        <dbReference type="ChEBI" id="CHEBI:456216"/>
    </reaction>
</comment>
<dbReference type="InterPro" id="IPR011989">
    <property type="entry name" value="ARM-like"/>
</dbReference>
<evidence type="ECO:0000313" key="17">
    <source>
        <dbReference type="EMBL" id="JAC59705.1"/>
    </source>
</evidence>
<evidence type="ECO:0000259" key="15">
    <source>
        <dbReference type="PROSITE" id="PS50013"/>
    </source>
</evidence>
<dbReference type="InterPro" id="IPR027417">
    <property type="entry name" value="P-loop_NTPase"/>
</dbReference>
<dbReference type="InterPro" id="IPR017871">
    <property type="entry name" value="ABC_transporter-like_CS"/>
</dbReference>
<dbReference type="GO" id="GO:0003746">
    <property type="term" value="F:translation elongation factor activity"/>
    <property type="evidence" value="ECO:0007669"/>
    <property type="project" value="UniProtKB-KW"/>
</dbReference>
<keyword evidence="7 18" id="KW-0251">Elongation factor</keyword>
<dbReference type="Gene3D" id="1.25.10.10">
    <property type="entry name" value="Leucine-rich Repeat Variant"/>
    <property type="match status" value="1"/>
</dbReference>
<dbReference type="Pfam" id="PF00005">
    <property type="entry name" value="ABC_tran"/>
    <property type="match status" value="2"/>
</dbReference>
<dbReference type="FunFam" id="2.40.50.990:FF:000002">
    <property type="entry name" value="mRNA export factor elf1"/>
    <property type="match status" value="1"/>
</dbReference>
<dbReference type="InterPro" id="IPR003593">
    <property type="entry name" value="AAA+_ATPase"/>
</dbReference>
<feature type="compositionally biased region" description="Acidic residues" evidence="14">
    <location>
        <begin position="1008"/>
        <end position="1018"/>
    </location>
</feature>
<feature type="repeat" description="HEAT" evidence="13">
    <location>
        <begin position="77"/>
        <end position="115"/>
    </location>
</feature>
<dbReference type="InterPro" id="IPR047036">
    <property type="entry name" value="EF3_4HB_sf"/>
</dbReference>
<evidence type="ECO:0000256" key="12">
    <source>
        <dbReference type="ARBA" id="ARBA00049360"/>
    </source>
</evidence>
<dbReference type="Pfam" id="PF24987">
    <property type="entry name" value="HEAT_EF3_N"/>
    <property type="match status" value="1"/>
</dbReference>
<feature type="domain" description="ABC transporter" evidence="16">
    <location>
        <begin position="409"/>
        <end position="627"/>
    </location>
</feature>
<dbReference type="InterPro" id="IPR023780">
    <property type="entry name" value="Chromo_domain"/>
</dbReference>
<evidence type="ECO:0000313" key="18">
    <source>
        <dbReference type="EMBL" id="JAC64510.1"/>
    </source>
</evidence>
<dbReference type="Pfam" id="PF24984">
    <property type="entry name" value="HEAT_EF3_GNC1"/>
    <property type="match status" value="1"/>
</dbReference>
<evidence type="ECO:0000256" key="7">
    <source>
        <dbReference type="ARBA" id="ARBA00022768"/>
    </source>
</evidence>
<dbReference type="AlphaFoldDB" id="A0A061R1D1"/>
<dbReference type="InterPro" id="IPR047038">
    <property type="entry name" value="eEF3_chromodomain-like_sf"/>
</dbReference>
<evidence type="ECO:0000256" key="3">
    <source>
        <dbReference type="ARBA" id="ARBA00011054"/>
    </source>
</evidence>
<dbReference type="CDD" id="cd18626">
    <property type="entry name" value="CD_eEF3"/>
    <property type="match status" value="1"/>
</dbReference>
<dbReference type="UniPathway" id="UPA00345"/>
<evidence type="ECO:0000256" key="2">
    <source>
        <dbReference type="ARBA" id="ARBA00004815"/>
    </source>
</evidence>
<dbReference type="Gene3D" id="2.40.50.990">
    <property type="match status" value="1"/>
</dbReference>
<organism evidence="18">
    <name type="scientific">Tetraselmis sp. GSL018</name>
    <dbReference type="NCBI Taxonomy" id="582737"/>
    <lineage>
        <taxon>Eukaryota</taxon>
        <taxon>Viridiplantae</taxon>
        <taxon>Chlorophyta</taxon>
        <taxon>core chlorophytes</taxon>
        <taxon>Chlorodendrophyceae</taxon>
        <taxon>Chlorodendrales</taxon>
        <taxon>Chlorodendraceae</taxon>
        <taxon>Tetraselmis</taxon>
    </lineage>
</organism>
<feature type="repeat" description="HEAT" evidence="13">
    <location>
        <begin position="157"/>
        <end position="195"/>
    </location>
</feature>
<dbReference type="InterPro" id="IPR021133">
    <property type="entry name" value="HEAT_type_2"/>
</dbReference>
<evidence type="ECO:0000256" key="5">
    <source>
        <dbReference type="ARBA" id="ARBA00022737"/>
    </source>
</evidence>
<evidence type="ECO:0000256" key="9">
    <source>
        <dbReference type="ARBA" id="ARBA00022840"/>
    </source>
</evidence>
<comment type="subcellular location">
    <subcellularLocation>
        <location evidence="1">Cytoplasm</location>
    </subcellularLocation>
</comment>
<dbReference type="InterPro" id="IPR040533">
    <property type="entry name" value="EF3_4HB"/>
</dbReference>
<dbReference type="InterPro" id="IPR000953">
    <property type="entry name" value="Chromo/chromo_shadow_dom"/>
</dbReference>